<evidence type="ECO:0000256" key="1">
    <source>
        <dbReference type="SAM" id="MobiDB-lite"/>
    </source>
</evidence>
<keyword evidence="3" id="KW-1185">Reference proteome</keyword>
<dbReference type="OrthoDB" id="2965483at2759"/>
<proteinExistence type="predicted"/>
<comment type="caution">
    <text evidence="2">The sequence shown here is derived from an EMBL/GenBank/DDBJ whole genome shotgun (WGS) entry which is preliminary data.</text>
</comment>
<dbReference type="GO" id="GO:0016020">
    <property type="term" value="C:membrane"/>
    <property type="evidence" value="ECO:0007669"/>
    <property type="project" value="TreeGrafter"/>
</dbReference>
<feature type="compositionally biased region" description="Basic and acidic residues" evidence="1">
    <location>
        <begin position="151"/>
        <end position="181"/>
    </location>
</feature>
<evidence type="ECO:0000313" key="2">
    <source>
        <dbReference type="EMBL" id="KAF9440683.1"/>
    </source>
</evidence>
<dbReference type="PANTHER" id="PTHR12947:SF13">
    <property type="entry name" value="FI19924P1"/>
    <property type="match status" value="1"/>
</dbReference>
<evidence type="ECO:0000313" key="3">
    <source>
        <dbReference type="Proteomes" id="UP000807342"/>
    </source>
</evidence>
<feature type="compositionally biased region" description="Basic and acidic residues" evidence="1">
    <location>
        <begin position="191"/>
        <end position="200"/>
    </location>
</feature>
<dbReference type="GO" id="GO:0005768">
    <property type="term" value="C:endosome"/>
    <property type="evidence" value="ECO:0007669"/>
    <property type="project" value="TreeGrafter"/>
</dbReference>
<evidence type="ECO:0008006" key="4">
    <source>
        <dbReference type="Google" id="ProtNLM"/>
    </source>
</evidence>
<feature type="compositionally biased region" description="Polar residues" evidence="1">
    <location>
        <begin position="8"/>
        <end position="25"/>
    </location>
</feature>
<dbReference type="GO" id="GO:0070536">
    <property type="term" value="P:protein K63-linked deubiquitination"/>
    <property type="evidence" value="ECO:0007669"/>
    <property type="project" value="TreeGrafter"/>
</dbReference>
<gene>
    <name evidence="2" type="ORF">P691DRAFT_686817</name>
</gene>
<dbReference type="Proteomes" id="UP000807342">
    <property type="component" value="Unassembled WGS sequence"/>
</dbReference>
<protein>
    <recommendedName>
        <fullName evidence="4">USP8 dimerisation domain-containing protein</fullName>
    </recommendedName>
</protein>
<reference evidence="2" key="1">
    <citation type="submission" date="2020-11" db="EMBL/GenBank/DDBJ databases">
        <authorList>
            <consortium name="DOE Joint Genome Institute"/>
            <person name="Ahrendt S."/>
            <person name="Riley R."/>
            <person name="Andreopoulos W."/>
            <person name="Labutti K."/>
            <person name="Pangilinan J."/>
            <person name="Ruiz-Duenas F.J."/>
            <person name="Barrasa J.M."/>
            <person name="Sanchez-Garcia M."/>
            <person name="Camarero S."/>
            <person name="Miyauchi S."/>
            <person name="Serrano A."/>
            <person name="Linde D."/>
            <person name="Babiker R."/>
            <person name="Drula E."/>
            <person name="Ayuso-Fernandez I."/>
            <person name="Pacheco R."/>
            <person name="Padilla G."/>
            <person name="Ferreira P."/>
            <person name="Barriuso J."/>
            <person name="Kellner H."/>
            <person name="Castanera R."/>
            <person name="Alfaro M."/>
            <person name="Ramirez L."/>
            <person name="Pisabarro A.G."/>
            <person name="Kuo A."/>
            <person name="Tritt A."/>
            <person name="Lipzen A."/>
            <person name="He G."/>
            <person name="Yan M."/>
            <person name="Ng V."/>
            <person name="Cullen D."/>
            <person name="Martin F."/>
            <person name="Rosso M.-N."/>
            <person name="Henrissat B."/>
            <person name="Hibbett D."/>
            <person name="Martinez A.T."/>
            <person name="Grigoriev I.V."/>
        </authorList>
    </citation>
    <scope>NUCLEOTIDE SEQUENCE</scope>
    <source>
        <strain evidence="2">MF-IS2</strain>
    </source>
</reference>
<name>A0A9P5WXH1_9AGAR</name>
<dbReference type="EMBL" id="MU152333">
    <property type="protein sequence ID" value="KAF9440683.1"/>
    <property type="molecule type" value="Genomic_DNA"/>
</dbReference>
<dbReference type="GO" id="GO:0061578">
    <property type="term" value="F:K63-linked deubiquitinase activity"/>
    <property type="evidence" value="ECO:0007669"/>
    <property type="project" value="TreeGrafter"/>
</dbReference>
<sequence>MNHPSAHGITSTASTDNRQQQQRPASLSELAERAMNIDWDPAREFDHYLRVVDRSCNWAKVQLKQGNLEKTFIYFGRAAMIALDKLPMHPNYNVALNEPQRHNLEREGQNALNQMDQMKPVLVNRFKEWRAVHPTLPLIPLVELDLQQRGRESDLERNRVEEASQGRHEPEERQRRDDEAHVQQQPAQRHVPLDRQERDTTSTARRAGDTPTRNSSITGYPSPRSLQHAHVHGSQTTAMMVPDPPAQVGSRQHENMKGGRRSG</sequence>
<dbReference type="PANTHER" id="PTHR12947">
    <property type="entry name" value="AMSH-LIKE PROTEASE"/>
    <property type="match status" value="1"/>
</dbReference>
<feature type="region of interest" description="Disordered" evidence="1">
    <location>
        <begin position="151"/>
        <end position="263"/>
    </location>
</feature>
<feature type="region of interest" description="Disordered" evidence="1">
    <location>
        <begin position="1"/>
        <end position="27"/>
    </location>
</feature>
<dbReference type="AlphaFoldDB" id="A0A9P5WXH1"/>
<accession>A0A9P5WXH1</accession>
<organism evidence="2 3">
    <name type="scientific">Macrolepiota fuliginosa MF-IS2</name>
    <dbReference type="NCBI Taxonomy" id="1400762"/>
    <lineage>
        <taxon>Eukaryota</taxon>
        <taxon>Fungi</taxon>
        <taxon>Dikarya</taxon>
        <taxon>Basidiomycota</taxon>
        <taxon>Agaricomycotina</taxon>
        <taxon>Agaricomycetes</taxon>
        <taxon>Agaricomycetidae</taxon>
        <taxon>Agaricales</taxon>
        <taxon>Agaricineae</taxon>
        <taxon>Agaricaceae</taxon>
        <taxon>Macrolepiota</taxon>
    </lineage>
</organism>
<dbReference type="Gene3D" id="1.20.58.80">
    <property type="entry name" value="Phosphotransferase system, lactose/cellobiose-type IIA subunit"/>
    <property type="match status" value="1"/>
</dbReference>